<dbReference type="AlphaFoldDB" id="A0A512N938"/>
<gene>
    <name evidence="3" type="ORF">RSO01_26600</name>
</gene>
<dbReference type="SUPFAM" id="SSF53850">
    <property type="entry name" value="Periplasmic binding protein-like II"/>
    <property type="match status" value="1"/>
</dbReference>
<evidence type="ECO:0000313" key="4">
    <source>
        <dbReference type="Proteomes" id="UP000321058"/>
    </source>
</evidence>
<dbReference type="InterPro" id="IPR005064">
    <property type="entry name" value="BUG"/>
</dbReference>
<feature type="chain" id="PRO_5022195860" evidence="2">
    <location>
        <begin position="28"/>
        <end position="328"/>
    </location>
</feature>
<comment type="similarity">
    <text evidence="1">Belongs to the UPF0065 (bug) family.</text>
</comment>
<protein>
    <submittedName>
        <fullName evidence="3">MFS transporter</fullName>
    </submittedName>
</protein>
<comment type="caution">
    <text evidence="3">The sequence shown here is derived from an EMBL/GenBank/DDBJ whole genome shotgun (WGS) entry which is preliminary data.</text>
</comment>
<name>A0A512N938_9HYPH</name>
<keyword evidence="2" id="KW-0732">Signal</keyword>
<sequence>MRDGGVVMLRRTLLAAPLVLAAAPALAQWVPKQPIKILVGYAPGGTADIVARIAADSISRQHGYTVIVDNKTGAGGFIALKQVGEAKPDGYTVGIGIMGQLAVGPVVPGSQIPLDLDKELTPICNLVGVPMALIVRMDAPFKTIPELVAYAKANPSKVTYASTGLGSTNQLGAELFAAEAGGLKLTHVPYRGGAPAIADVAGGNVDLFFANVSEIMGMARGGKVRVLALASSRPTALAPELPLLTKDIPALDINNWFGLVGPAGLPADIKDSLAKLFLAAMADPANKETLDKQGLIALGQGPDAFAAYIKQDRERWAKVVKHGNIKAE</sequence>
<dbReference type="PANTHER" id="PTHR42928:SF5">
    <property type="entry name" value="BLR1237 PROTEIN"/>
    <property type="match status" value="1"/>
</dbReference>
<dbReference type="InterPro" id="IPR042100">
    <property type="entry name" value="Bug_dom1"/>
</dbReference>
<keyword evidence="4" id="KW-1185">Reference proteome</keyword>
<dbReference type="CDD" id="cd07012">
    <property type="entry name" value="PBP2_Bug_TTT"/>
    <property type="match status" value="1"/>
</dbReference>
<evidence type="ECO:0000256" key="1">
    <source>
        <dbReference type="ARBA" id="ARBA00006987"/>
    </source>
</evidence>
<dbReference type="Gene3D" id="3.40.190.10">
    <property type="entry name" value="Periplasmic binding protein-like II"/>
    <property type="match status" value="1"/>
</dbReference>
<proteinExistence type="inferred from homology"/>
<dbReference type="EMBL" id="BKAJ01000038">
    <property type="protein sequence ID" value="GEP55494.1"/>
    <property type="molecule type" value="Genomic_DNA"/>
</dbReference>
<accession>A0A512N938</accession>
<evidence type="ECO:0000313" key="3">
    <source>
        <dbReference type="EMBL" id="GEP55494.1"/>
    </source>
</evidence>
<dbReference type="Proteomes" id="UP000321058">
    <property type="component" value="Unassembled WGS sequence"/>
</dbReference>
<dbReference type="RefSeq" id="WP_170303033.1">
    <property type="nucleotide sequence ID" value="NZ_BKAJ01000038.1"/>
</dbReference>
<organism evidence="3 4">
    <name type="scientific">Reyranella soli</name>
    <dbReference type="NCBI Taxonomy" id="1230389"/>
    <lineage>
        <taxon>Bacteria</taxon>
        <taxon>Pseudomonadati</taxon>
        <taxon>Pseudomonadota</taxon>
        <taxon>Alphaproteobacteria</taxon>
        <taxon>Hyphomicrobiales</taxon>
        <taxon>Reyranellaceae</taxon>
        <taxon>Reyranella</taxon>
    </lineage>
</organism>
<dbReference type="Gene3D" id="3.40.190.150">
    <property type="entry name" value="Bordetella uptake gene, domain 1"/>
    <property type="match status" value="1"/>
</dbReference>
<feature type="signal peptide" evidence="2">
    <location>
        <begin position="1"/>
        <end position="27"/>
    </location>
</feature>
<dbReference type="PIRSF" id="PIRSF017082">
    <property type="entry name" value="YflP"/>
    <property type="match status" value="1"/>
</dbReference>
<dbReference type="Pfam" id="PF03401">
    <property type="entry name" value="TctC"/>
    <property type="match status" value="1"/>
</dbReference>
<evidence type="ECO:0000256" key="2">
    <source>
        <dbReference type="SAM" id="SignalP"/>
    </source>
</evidence>
<dbReference type="PANTHER" id="PTHR42928">
    <property type="entry name" value="TRICARBOXYLATE-BINDING PROTEIN"/>
    <property type="match status" value="1"/>
</dbReference>
<reference evidence="3 4" key="1">
    <citation type="submission" date="2019-07" db="EMBL/GenBank/DDBJ databases">
        <title>Whole genome shotgun sequence of Reyranella soli NBRC 108950.</title>
        <authorList>
            <person name="Hosoyama A."/>
            <person name="Uohara A."/>
            <person name="Ohji S."/>
            <person name="Ichikawa N."/>
        </authorList>
    </citation>
    <scope>NUCLEOTIDE SEQUENCE [LARGE SCALE GENOMIC DNA]</scope>
    <source>
        <strain evidence="3 4">NBRC 108950</strain>
    </source>
</reference>